<keyword evidence="2" id="KW-0479">Metal-binding</keyword>
<accession>A0A0F7U5Q9</accession>
<dbReference type="SUPFAM" id="SSF51197">
    <property type="entry name" value="Clavaminate synthase-like"/>
    <property type="match status" value="1"/>
</dbReference>
<feature type="domain" description="Fe2OG dioxygenase" evidence="3">
    <location>
        <begin position="215"/>
        <end position="320"/>
    </location>
</feature>
<dbReference type="InterPro" id="IPR027443">
    <property type="entry name" value="IPNS-like_sf"/>
</dbReference>
<keyword evidence="5" id="KW-1185">Reference proteome</keyword>
<keyword evidence="2" id="KW-0408">Iron</keyword>
<reference evidence="5" key="1">
    <citation type="journal article" date="2015" name="Genome Announc.">
        <title>Draft genome sequence of the fungus Penicillium brasilianum MG11.</title>
        <authorList>
            <person name="Horn F."/>
            <person name="Linde J."/>
            <person name="Mattern D.J."/>
            <person name="Walther G."/>
            <person name="Guthke R."/>
            <person name="Brakhage A.A."/>
            <person name="Valiante V."/>
        </authorList>
    </citation>
    <scope>NUCLEOTIDE SEQUENCE [LARGE SCALE GENOMIC DNA]</scope>
    <source>
        <strain evidence="5">MG11</strain>
    </source>
</reference>
<evidence type="ECO:0000259" key="3">
    <source>
        <dbReference type="PROSITE" id="PS51471"/>
    </source>
</evidence>
<dbReference type="AlphaFoldDB" id="A0A0F7U5Q9"/>
<organism evidence="4 5">
    <name type="scientific">Penicillium brasilianum</name>
    <dbReference type="NCBI Taxonomy" id="104259"/>
    <lineage>
        <taxon>Eukaryota</taxon>
        <taxon>Fungi</taxon>
        <taxon>Dikarya</taxon>
        <taxon>Ascomycota</taxon>
        <taxon>Pezizomycotina</taxon>
        <taxon>Eurotiomycetes</taxon>
        <taxon>Eurotiomycetidae</taxon>
        <taxon>Eurotiales</taxon>
        <taxon>Aspergillaceae</taxon>
        <taxon>Penicillium</taxon>
    </lineage>
</organism>
<dbReference type="PANTHER" id="PTHR47990">
    <property type="entry name" value="2-OXOGLUTARATE (2OG) AND FE(II)-DEPENDENT OXYGENASE SUPERFAMILY PROTEIN-RELATED"/>
    <property type="match status" value="1"/>
</dbReference>
<dbReference type="PRINTS" id="PR00682">
    <property type="entry name" value="IPNSYNTHASE"/>
</dbReference>
<evidence type="ECO:0000256" key="1">
    <source>
        <dbReference type="ARBA" id="ARBA00008056"/>
    </source>
</evidence>
<evidence type="ECO:0000256" key="2">
    <source>
        <dbReference type="RuleBase" id="RU003682"/>
    </source>
</evidence>
<proteinExistence type="inferred from homology"/>
<dbReference type="InterPro" id="IPR044861">
    <property type="entry name" value="IPNS-like_FE2OG_OXY"/>
</dbReference>
<dbReference type="OrthoDB" id="288590at2759"/>
<keyword evidence="2" id="KW-0560">Oxidoreductase</keyword>
<gene>
    <name evidence="4" type="ORF">PMG11_11299</name>
</gene>
<dbReference type="EMBL" id="CDHK01000024">
    <property type="protein sequence ID" value="CEJ62812.1"/>
    <property type="molecule type" value="Genomic_DNA"/>
</dbReference>
<comment type="similarity">
    <text evidence="1 2">Belongs to the iron/ascorbate-dependent oxidoreductase family.</text>
</comment>
<dbReference type="InterPro" id="IPR050231">
    <property type="entry name" value="Iron_ascorbate_oxido_reductase"/>
</dbReference>
<evidence type="ECO:0000313" key="5">
    <source>
        <dbReference type="Proteomes" id="UP000042958"/>
    </source>
</evidence>
<sequence length="366" mass="41674">MTEAVQTHQIALMSATGLIYRTVSSEKARDCTPDEIPIIDVARLWGSLEDRKELAREVLHACENTGFFYIKNHGITNSSITKVLDRSKEFFYQPEELRQKASRRHAKHLGGYLGRADRAGGSPTGKINTKEVFVMKYDPKFDPTVEDFTKIPEEVNEGLHAEEFYWQATQHIDGFQDALVGHWRSCLDLARRLIKIFAIALELPENYFEHLVTYPGADLGVGLYPGWPEGMVAKEAEMGLNAHTDVQCFTLLWQDNHGGLEVLNRESQWVRVKPMDDTLVVNIGDFLMRLTNNRFQSTIHQVVPHDSPEDRMSVAFFFGFNFNEQCSVVPTCITPENPKRYEPVVCGDYVQQRLEAAESFKVPMKG</sequence>
<dbReference type="Proteomes" id="UP000042958">
    <property type="component" value="Unassembled WGS sequence"/>
</dbReference>
<dbReference type="InterPro" id="IPR005123">
    <property type="entry name" value="Oxoglu/Fe-dep_dioxygenase_dom"/>
</dbReference>
<dbReference type="Gene3D" id="2.60.120.330">
    <property type="entry name" value="B-lactam Antibiotic, Isopenicillin N Synthase, Chain"/>
    <property type="match status" value="1"/>
</dbReference>
<protein>
    <recommendedName>
        <fullName evidence="3">Fe2OG dioxygenase domain-containing protein</fullName>
    </recommendedName>
</protein>
<dbReference type="GO" id="GO:0046872">
    <property type="term" value="F:metal ion binding"/>
    <property type="evidence" value="ECO:0007669"/>
    <property type="project" value="UniProtKB-KW"/>
</dbReference>
<evidence type="ECO:0000313" key="4">
    <source>
        <dbReference type="EMBL" id="CEJ62812.1"/>
    </source>
</evidence>
<dbReference type="GO" id="GO:0044283">
    <property type="term" value="P:small molecule biosynthetic process"/>
    <property type="evidence" value="ECO:0007669"/>
    <property type="project" value="UniProtKB-ARBA"/>
</dbReference>
<dbReference type="STRING" id="104259.A0A0F7U5Q9"/>
<dbReference type="PROSITE" id="PS51471">
    <property type="entry name" value="FE2OG_OXY"/>
    <property type="match status" value="1"/>
</dbReference>
<dbReference type="Pfam" id="PF14226">
    <property type="entry name" value="DIOX_N"/>
    <property type="match status" value="1"/>
</dbReference>
<name>A0A0F7U5Q9_PENBI</name>
<dbReference type="GO" id="GO:0016491">
    <property type="term" value="F:oxidoreductase activity"/>
    <property type="evidence" value="ECO:0007669"/>
    <property type="project" value="UniProtKB-KW"/>
</dbReference>
<dbReference type="InterPro" id="IPR026992">
    <property type="entry name" value="DIOX_N"/>
</dbReference>
<dbReference type="Pfam" id="PF03171">
    <property type="entry name" value="2OG-FeII_Oxy"/>
    <property type="match status" value="1"/>
</dbReference>